<feature type="compositionally biased region" description="Acidic residues" evidence="1">
    <location>
        <begin position="50"/>
        <end position="59"/>
    </location>
</feature>
<dbReference type="Proteomes" id="UP000790833">
    <property type="component" value="Unassembled WGS sequence"/>
</dbReference>
<evidence type="ECO:0000313" key="2">
    <source>
        <dbReference type="EMBL" id="KAG7195288.1"/>
    </source>
</evidence>
<feature type="compositionally biased region" description="Polar residues" evidence="1">
    <location>
        <begin position="357"/>
        <end position="370"/>
    </location>
</feature>
<feature type="compositionally biased region" description="Basic and acidic residues" evidence="1">
    <location>
        <begin position="26"/>
        <end position="38"/>
    </location>
</feature>
<evidence type="ECO:0000313" key="3">
    <source>
        <dbReference type="Proteomes" id="UP000790833"/>
    </source>
</evidence>
<evidence type="ECO:0000256" key="1">
    <source>
        <dbReference type="SAM" id="MobiDB-lite"/>
    </source>
</evidence>
<feature type="compositionally biased region" description="Acidic residues" evidence="1">
    <location>
        <begin position="113"/>
        <end position="127"/>
    </location>
</feature>
<organism evidence="2 3">
    <name type="scientific">Scheffersomyces spartinae</name>
    <dbReference type="NCBI Taxonomy" id="45513"/>
    <lineage>
        <taxon>Eukaryota</taxon>
        <taxon>Fungi</taxon>
        <taxon>Dikarya</taxon>
        <taxon>Ascomycota</taxon>
        <taxon>Saccharomycotina</taxon>
        <taxon>Pichiomycetes</taxon>
        <taxon>Debaryomycetaceae</taxon>
        <taxon>Scheffersomyces</taxon>
    </lineage>
</organism>
<comment type="caution">
    <text evidence="2">The sequence shown here is derived from an EMBL/GenBank/DDBJ whole genome shotgun (WGS) entry which is preliminary data.</text>
</comment>
<dbReference type="AlphaFoldDB" id="A0A9P7VCH9"/>
<protein>
    <submittedName>
        <fullName evidence="2">Uncharacterized protein</fullName>
    </submittedName>
</protein>
<proteinExistence type="predicted"/>
<gene>
    <name evidence="2" type="ORF">KQ657_003814</name>
</gene>
<dbReference type="GeneID" id="66117188"/>
<feature type="region of interest" description="Disordered" evidence="1">
    <location>
        <begin position="351"/>
        <end position="370"/>
    </location>
</feature>
<dbReference type="EMBL" id="JAHMUF010000004">
    <property type="protein sequence ID" value="KAG7195288.1"/>
    <property type="molecule type" value="Genomic_DNA"/>
</dbReference>
<sequence>MVLKNSKWDKKAKYKYLKKHGLTKSETCEGDGKQESHWSSKKPTSSIIVEESDSDWDSDEDEALINHFYPNMGGETALTIEQKKKIRKQILVQLEEEAQKREDTNDDAKDGSIEEQDPDQEQEESEIDGIYLGTKPRVEKETLTFDLNQILENAKSSKSSGKRYFKQKMSTNFLEDYGLGDYKETVAKQDVGSYNTTHYEKKLTRKLDDISFDELEGFEIGKSVLGESQATRKPQIQTLTEEDMEQEKRRQHLVNDNKLYTTLRNKYSTTNQQKKSKVLEINNLNSKDSSQLDSLNSRIIKSQNDPQVRMGEIDDHLSELLGEVALAEDRAPISNGDPLDEILKASKLIPRSENKKTTSQMSGIRISPTLSQSNAEHDAFLDDLLG</sequence>
<dbReference type="OrthoDB" id="4090091at2759"/>
<feature type="compositionally biased region" description="Basic and acidic residues" evidence="1">
    <location>
        <begin position="97"/>
        <end position="112"/>
    </location>
</feature>
<feature type="region of interest" description="Disordered" evidence="1">
    <location>
        <begin position="95"/>
        <end position="133"/>
    </location>
</feature>
<reference evidence="2" key="1">
    <citation type="submission" date="2021-03" db="EMBL/GenBank/DDBJ databases">
        <authorList>
            <person name="Palmer J.M."/>
        </authorList>
    </citation>
    <scope>NUCLEOTIDE SEQUENCE</scope>
    <source>
        <strain evidence="2">ARV_011</strain>
    </source>
</reference>
<accession>A0A9P7VCH9</accession>
<name>A0A9P7VCH9_9ASCO</name>
<keyword evidence="3" id="KW-1185">Reference proteome</keyword>
<dbReference type="RefSeq" id="XP_043050835.1">
    <property type="nucleotide sequence ID" value="XM_043194511.1"/>
</dbReference>
<feature type="region of interest" description="Disordered" evidence="1">
    <location>
        <begin position="24"/>
        <end position="59"/>
    </location>
</feature>